<gene>
    <name evidence="1" type="ORF">V4C55_13370</name>
</gene>
<protein>
    <submittedName>
        <fullName evidence="1">Uncharacterized protein</fullName>
    </submittedName>
</protein>
<evidence type="ECO:0000313" key="2">
    <source>
        <dbReference type="Proteomes" id="UP001494588"/>
    </source>
</evidence>
<reference evidence="1 2" key="1">
    <citation type="submission" date="2024-01" db="EMBL/GenBank/DDBJ databases">
        <title>The diversity of rhizobia nodulating Mimosa spp. in eleven states of Brazil covering several biomes is determined by host plant, location, and edaphic factors.</title>
        <authorList>
            <person name="Rouws L."/>
            <person name="Barauna A."/>
            <person name="Beukes C."/>
            <person name="De Faria S.M."/>
            <person name="Gross E."/>
            <person name="Dos Reis Junior F.B."/>
            <person name="Simon M."/>
            <person name="Maluk M."/>
            <person name="Odee D.W."/>
            <person name="Kenicer G."/>
            <person name="Young J.P.W."/>
            <person name="Reis V.M."/>
            <person name="Zilli J."/>
            <person name="James E.K."/>
        </authorList>
    </citation>
    <scope>NUCLEOTIDE SEQUENCE [LARGE SCALE GENOMIC DNA]</scope>
    <source>
        <strain evidence="1 2">JPY77</strain>
    </source>
</reference>
<dbReference type="RefSeq" id="WP_201651240.1">
    <property type="nucleotide sequence ID" value="NZ_CAJHCS010000011.1"/>
</dbReference>
<organism evidence="1 2">
    <name type="scientific">Paraburkholderia sabiae</name>
    <dbReference type="NCBI Taxonomy" id="273251"/>
    <lineage>
        <taxon>Bacteria</taxon>
        <taxon>Pseudomonadati</taxon>
        <taxon>Pseudomonadota</taxon>
        <taxon>Betaproteobacteria</taxon>
        <taxon>Burkholderiales</taxon>
        <taxon>Burkholderiaceae</taxon>
        <taxon>Paraburkholderia</taxon>
    </lineage>
</organism>
<comment type="caution">
    <text evidence="1">The sequence shown here is derived from an EMBL/GenBank/DDBJ whole genome shotgun (WGS) entry which is preliminary data.</text>
</comment>
<dbReference type="EMBL" id="JAZHGC010000010">
    <property type="protein sequence ID" value="MEM5286705.1"/>
    <property type="molecule type" value="Genomic_DNA"/>
</dbReference>
<keyword evidence="2" id="KW-1185">Reference proteome</keyword>
<dbReference type="Proteomes" id="UP001494588">
    <property type="component" value="Unassembled WGS sequence"/>
</dbReference>
<accession>A0ABU9QBN1</accession>
<evidence type="ECO:0000313" key="1">
    <source>
        <dbReference type="EMBL" id="MEM5286705.1"/>
    </source>
</evidence>
<proteinExistence type="predicted"/>
<name>A0ABU9QBN1_9BURK</name>
<sequence>MRWRFYDTDPLFSPEWCISVATAYTPFATWAAVDFLVTQFVTRAFEAGEACS</sequence>